<dbReference type="InterPro" id="IPR036397">
    <property type="entry name" value="RNaseH_sf"/>
</dbReference>
<dbReference type="Pfam" id="PF00929">
    <property type="entry name" value="RNase_T"/>
    <property type="match status" value="1"/>
</dbReference>
<dbReference type="PANTHER" id="PTHR30231">
    <property type="entry name" value="DNA POLYMERASE III SUBUNIT EPSILON"/>
    <property type="match status" value="1"/>
</dbReference>
<keyword evidence="11" id="KW-1185">Reference proteome</keyword>
<evidence type="ECO:0000259" key="8">
    <source>
        <dbReference type="SMART" id="SM00479"/>
    </source>
</evidence>
<evidence type="ECO:0000256" key="2">
    <source>
        <dbReference type="ARBA" id="ARBA00012417"/>
    </source>
</evidence>
<dbReference type="Pfam" id="PF08774">
    <property type="entry name" value="VRR_NUC"/>
    <property type="match status" value="1"/>
</dbReference>
<dbReference type="EMBL" id="BMYV01000001">
    <property type="protein sequence ID" value="GGX59342.1"/>
    <property type="molecule type" value="Genomic_DNA"/>
</dbReference>
<dbReference type="Proteomes" id="UP000600865">
    <property type="component" value="Unassembled WGS sequence"/>
</dbReference>
<dbReference type="NCBIfam" id="TIGR00573">
    <property type="entry name" value="dnaq"/>
    <property type="match status" value="1"/>
</dbReference>
<proteinExistence type="predicted"/>
<dbReference type="FunFam" id="3.30.420.10:FF:000045">
    <property type="entry name" value="3'-5' exonuclease DinG"/>
    <property type="match status" value="1"/>
</dbReference>
<evidence type="ECO:0000256" key="1">
    <source>
        <dbReference type="ARBA" id="ARBA00001946"/>
    </source>
</evidence>
<dbReference type="GO" id="GO:0005829">
    <property type="term" value="C:cytosol"/>
    <property type="evidence" value="ECO:0007669"/>
    <property type="project" value="TreeGrafter"/>
</dbReference>
<keyword evidence="3" id="KW-0540">Nuclease</keyword>
<dbReference type="InterPro" id="IPR011856">
    <property type="entry name" value="tRNA_endonuc-like_dom_sf"/>
</dbReference>
<dbReference type="InterPro" id="IPR014883">
    <property type="entry name" value="VRR_NUC"/>
</dbReference>
<dbReference type="Pfam" id="PF21315">
    <property type="entry name" value="FAN1_HTH"/>
    <property type="match status" value="1"/>
</dbReference>
<dbReference type="InterPro" id="IPR049125">
    <property type="entry name" value="FAN1-like_WH"/>
</dbReference>
<organism evidence="10 11">
    <name type="scientific">Litorimonas cladophorae</name>
    <dbReference type="NCBI Taxonomy" id="1220491"/>
    <lineage>
        <taxon>Bacteria</taxon>
        <taxon>Pseudomonadati</taxon>
        <taxon>Pseudomonadota</taxon>
        <taxon>Alphaproteobacteria</taxon>
        <taxon>Maricaulales</taxon>
        <taxon>Robiginitomaculaceae</taxon>
    </lineage>
</organism>
<dbReference type="InterPro" id="IPR013520">
    <property type="entry name" value="Ribonucl_H"/>
</dbReference>
<dbReference type="GO" id="GO:0008408">
    <property type="term" value="F:3'-5' exonuclease activity"/>
    <property type="evidence" value="ECO:0007669"/>
    <property type="project" value="TreeGrafter"/>
</dbReference>
<comment type="cofactor">
    <cofactor evidence="1">
        <name>Mg(2+)</name>
        <dbReference type="ChEBI" id="CHEBI:18420"/>
    </cofactor>
</comment>
<keyword evidence="4" id="KW-0378">Hydrolase</keyword>
<comment type="caution">
    <text evidence="10">The sequence shown here is derived from an EMBL/GenBank/DDBJ whole genome shotgun (WGS) entry which is preliminary data.</text>
</comment>
<evidence type="ECO:0000313" key="11">
    <source>
        <dbReference type="Proteomes" id="UP000600865"/>
    </source>
</evidence>
<comment type="catalytic activity">
    <reaction evidence="7">
        <text>DNA(n) + a 2'-deoxyribonucleoside 5'-triphosphate = DNA(n+1) + diphosphate</text>
        <dbReference type="Rhea" id="RHEA:22508"/>
        <dbReference type="Rhea" id="RHEA-COMP:17339"/>
        <dbReference type="Rhea" id="RHEA-COMP:17340"/>
        <dbReference type="ChEBI" id="CHEBI:33019"/>
        <dbReference type="ChEBI" id="CHEBI:61560"/>
        <dbReference type="ChEBI" id="CHEBI:173112"/>
        <dbReference type="EC" id="2.7.7.7"/>
    </reaction>
</comment>
<comment type="function">
    <text evidence="5">DNA polymerase III is a complex, multichain enzyme responsible for most of the replicative synthesis in bacteria. The epsilon subunit contain the editing function and is a proofreading 3'-5' exonuclease.</text>
</comment>
<gene>
    <name evidence="10" type="ORF">GCM10011309_06280</name>
</gene>
<dbReference type="CDD" id="cd06127">
    <property type="entry name" value="DEDDh"/>
    <property type="match status" value="1"/>
</dbReference>
<dbReference type="Gene3D" id="3.40.1350.10">
    <property type="match status" value="1"/>
</dbReference>
<dbReference type="Gene3D" id="3.30.420.10">
    <property type="entry name" value="Ribonuclease H-like superfamily/Ribonuclease H"/>
    <property type="match status" value="1"/>
</dbReference>
<dbReference type="PANTHER" id="PTHR30231:SF37">
    <property type="entry name" value="EXODEOXYRIBONUCLEASE 10"/>
    <property type="match status" value="1"/>
</dbReference>
<accession>A0A918NDH3</accession>
<dbReference type="SMART" id="SM00990">
    <property type="entry name" value="VRR_NUC"/>
    <property type="match status" value="1"/>
</dbReference>
<name>A0A918NDH3_9PROT</name>
<evidence type="ECO:0000313" key="10">
    <source>
        <dbReference type="EMBL" id="GGX59342.1"/>
    </source>
</evidence>
<protein>
    <recommendedName>
        <fullName evidence="2">DNA-directed DNA polymerase</fullName>
        <ecNumber evidence="2">2.7.7.7</ecNumber>
    </recommendedName>
</protein>
<evidence type="ECO:0000256" key="3">
    <source>
        <dbReference type="ARBA" id="ARBA00022722"/>
    </source>
</evidence>
<dbReference type="SUPFAM" id="SSF53098">
    <property type="entry name" value="Ribonuclease H-like"/>
    <property type="match status" value="1"/>
</dbReference>
<dbReference type="EC" id="2.7.7.7" evidence="2"/>
<dbReference type="GO" id="GO:0003887">
    <property type="term" value="F:DNA-directed DNA polymerase activity"/>
    <property type="evidence" value="ECO:0007669"/>
    <property type="project" value="UniProtKB-EC"/>
</dbReference>
<feature type="domain" description="Exonuclease" evidence="8">
    <location>
        <begin position="538"/>
        <end position="703"/>
    </location>
</feature>
<evidence type="ECO:0000256" key="4">
    <source>
        <dbReference type="ARBA" id="ARBA00022801"/>
    </source>
</evidence>
<evidence type="ECO:0000256" key="5">
    <source>
        <dbReference type="ARBA" id="ARBA00025483"/>
    </source>
</evidence>
<evidence type="ECO:0000256" key="7">
    <source>
        <dbReference type="ARBA" id="ARBA00049244"/>
    </source>
</evidence>
<reference evidence="10 11" key="1">
    <citation type="journal article" date="2014" name="Int. J. Syst. Evol. Microbiol.">
        <title>Complete genome sequence of Corynebacterium casei LMG S-19264T (=DSM 44701T), isolated from a smear-ripened cheese.</title>
        <authorList>
            <consortium name="US DOE Joint Genome Institute (JGI-PGF)"/>
            <person name="Walter F."/>
            <person name="Albersmeier A."/>
            <person name="Kalinowski J."/>
            <person name="Ruckert C."/>
        </authorList>
    </citation>
    <scope>NUCLEOTIDE SEQUENCE [LARGE SCALE GENOMIC DNA]</scope>
    <source>
        <strain evidence="10 11">KCTC 23968</strain>
    </source>
</reference>
<evidence type="ECO:0000259" key="9">
    <source>
        <dbReference type="SMART" id="SM00990"/>
    </source>
</evidence>
<dbReference type="InterPro" id="IPR012337">
    <property type="entry name" value="RNaseH-like_sf"/>
</dbReference>
<sequence>MRDLPQFYYHRNFSEIIDGVASELQELLASRDTSFLNDFKSLPFASQCAYVRLAGRKGRVFHVDKFKYDEIEDLPAQYDLLTESGFTSRVTPGDFRDYLSSLSKPDLVGVLSDHACPTLYKKSWKKDVLVEIAYEAIAFDELSIPDTVIVQGRLDALNYLLYLFSGRIDESLQNLTLRDLGLVKMQKSEQHFGTRFGSLRAAKTAWFYASGLQNFRREEHAEVQRLMASIETWPEPLCAQSTGDRDKLVQSIGGLLERKGQLEAALRCYDQSDAPRCNERVVRLKYKLGEKDWVQTRLEAMIENPTSDDEHAFARDFYARKYKKKRTSIITDILRDSEVLELDEAFRNQPERAAAEHYRAKGLTCFRAENTPWKNLFGLLFWDELFPDTVSRRTPMALKSGDFYADNQAAIEAKLRDLDTPHLILIKLLKTLTAHYGEPQSIVKWRSKSLDRIQALVENSPKGSAAYMLRLMAQEWTRTKDGFPDLLVIQDGTCRLVEIKATGDVIRRNQLTRLRQLRAAGYRADILRVEWTIDPDQTYVVVDVETTGGRPGLHRVTEIGAVKVKGGKVIDEWSSLINPQRSIPPNITRITGITHEMVADAPIFAEVAESFAKFMGDAIFAAHNVNFDYGFISAEFQMIDQKFRHPKICTCASMRKLYPGYPSYSLKNLCREFHIDLKSHHRALCDAKAAAELLFLVNERRIEDA</sequence>
<dbReference type="InterPro" id="IPR006054">
    <property type="entry name" value="DnaQ"/>
</dbReference>
<dbReference type="GO" id="GO:0045004">
    <property type="term" value="P:DNA replication proofreading"/>
    <property type="evidence" value="ECO:0007669"/>
    <property type="project" value="TreeGrafter"/>
</dbReference>
<feature type="domain" description="VRR-NUC" evidence="9">
    <location>
        <begin position="419"/>
        <end position="531"/>
    </location>
</feature>
<dbReference type="SMART" id="SM00479">
    <property type="entry name" value="EXOIII"/>
    <property type="match status" value="1"/>
</dbReference>
<dbReference type="AlphaFoldDB" id="A0A918NDH3"/>
<dbReference type="GO" id="GO:0003677">
    <property type="term" value="F:DNA binding"/>
    <property type="evidence" value="ECO:0007669"/>
    <property type="project" value="InterPro"/>
</dbReference>
<evidence type="ECO:0000256" key="6">
    <source>
        <dbReference type="ARBA" id="ARBA00026073"/>
    </source>
</evidence>
<comment type="subunit">
    <text evidence="6">DNA polymerase III contains a core (composed of alpha, epsilon and theta chains) that associates with a tau subunit. This core dimerizes to form the POLIII' complex. PolIII' associates with the gamma complex (composed of gamma, delta, delta', psi and chi chains) and with the beta chain to form the complete DNA polymerase III complex.</text>
</comment>